<dbReference type="GO" id="GO:0034599">
    <property type="term" value="P:cellular response to oxidative stress"/>
    <property type="evidence" value="ECO:0007669"/>
    <property type="project" value="TreeGrafter"/>
</dbReference>
<dbReference type="InterPro" id="IPR023753">
    <property type="entry name" value="FAD/NAD-binding_dom"/>
</dbReference>
<evidence type="ECO:0000256" key="5">
    <source>
        <dbReference type="ARBA" id="ARBA00023284"/>
    </source>
</evidence>
<evidence type="ECO:0000256" key="4">
    <source>
        <dbReference type="ARBA" id="ARBA00023157"/>
    </source>
</evidence>
<keyword evidence="5" id="KW-0676">Redox-active center</keyword>
<keyword evidence="4" id="KW-1015">Disulfide bond</keyword>
<dbReference type="GO" id="GO:0006749">
    <property type="term" value="P:glutathione metabolic process"/>
    <property type="evidence" value="ECO:0007669"/>
    <property type="project" value="TreeGrafter"/>
</dbReference>
<evidence type="ECO:0000256" key="1">
    <source>
        <dbReference type="ARBA" id="ARBA00001974"/>
    </source>
</evidence>
<evidence type="ECO:0000259" key="6">
    <source>
        <dbReference type="Pfam" id="PF07992"/>
    </source>
</evidence>
<dbReference type="EMBL" id="JAUOPG010000034">
    <property type="protein sequence ID" value="MDO6455436.1"/>
    <property type="molecule type" value="Genomic_DNA"/>
</dbReference>
<feature type="domain" description="FAD/NAD(P)-binding" evidence="6">
    <location>
        <begin position="2"/>
        <end position="86"/>
    </location>
</feature>
<name>A0AAW7XMG0_9GAMM</name>
<reference evidence="7" key="1">
    <citation type="submission" date="2023-07" db="EMBL/GenBank/DDBJ databases">
        <title>Genome content predicts the carbon catabolic preferences of heterotrophic bacteria.</title>
        <authorList>
            <person name="Gralka M."/>
        </authorList>
    </citation>
    <scope>NUCLEOTIDE SEQUENCE</scope>
    <source>
        <strain evidence="7">I2M16</strain>
    </source>
</reference>
<gene>
    <name evidence="7" type="ORF">Q4490_17945</name>
</gene>
<evidence type="ECO:0000313" key="8">
    <source>
        <dbReference type="Proteomes" id="UP001169862"/>
    </source>
</evidence>
<protein>
    <submittedName>
        <fullName evidence="7">FAD-dependent oxidoreductase</fullName>
    </submittedName>
</protein>
<comment type="similarity">
    <text evidence="2">Belongs to the class-I pyridine nucleotide-disulfide oxidoreductase family.</text>
</comment>
<sequence length="87" mass="9308">PKAIEKQSDDSLVVSFENGNSLQVDTVIWAIGREPANDNINLEAVGVDTDDRGYIKVDEYSNTSTPGIYAVGDNIGKVELTPVAVKA</sequence>
<dbReference type="PANTHER" id="PTHR42737">
    <property type="entry name" value="GLUTATHIONE REDUCTASE"/>
    <property type="match status" value="1"/>
</dbReference>
<evidence type="ECO:0000313" key="7">
    <source>
        <dbReference type="EMBL" id="MDO6455436.1"/>
    </source>
</evidence>
<dbReference type="RefSeq" id="WP_303552570.1">
    <property type="nucleotide sequence ID" value="NZ_JAUOPG010000034.1"/>
</dbReference>
<keyword evidence="3" id="KW-0560">Oxidoreductase</keyword>
<dbReference type="Pfam" id="PF07992">
    <property type="entry name" value="Pyr_redox_2"/>
    <property type="match status" value="1"/>
</dbReference>
<dbReference type="GO" id="GO:0050660">
    <property type="term" value="F:flavin adenine dinucleotide binding"/>
    <property type="evidence" value="ECO:0007669"/>
    <property type="project" value="InterPro"/>
</dbReference>
<dbReference type="AlphaFoldDB" id="A0AAW7XMG0"/>
<dbReference type="PANTHER" id="PTHR42737:SF2">
    <property type="entry name" value="GLUTATHIONE REDUCTASE"/>
    <property type="match status" value="1"/>
</dbReference>
<dbReference type="InterPro" id="IPR036188">
    <property type="entry name" value="FAD/NAD-bd_sf"/>
</dbReference>
<evidence type="ECO:0000256" key="2">
    <source>
        <dbReference type="ARBA" id="ARBA00007532"/>
    </source>
</evidence>
<feature type="non-terminal residue" evidence="7">
    <location>
        <position position="87"/>
    </location>
</feature>
<dbReference type="GO" id="GO:0005829">
    <property type="term" value="C:cytosol"/>
    <property type="evidence" value="ECO:0007669"/>
    <property type="project" value="TreeGrafter"/>
</dbReference>
<dbReference type="SUPFAM" id="SSF51905">
    <property type="entry name" value="FAD/NAD(P)-binding domain"/>
    <property type="match status" value="1"/>
</dbReference>
<dbReference type="GO" id="GO:0045454">
    <property type="term" value="P:cell redox homeostasis"/>
    <property type="evidence" value="ECO:0007669"/>
    <property type="project" value="InterPro"/>
</dbReference>
<dbReference type="GO" id="GO:0004362">
    <property type="term" value="F:glutathione-disulfide reductase (NADPH) activity"/>
    <property type="evidence" value="ECO:0007669"/>
    <property type="project" value="TreeGrafter"/>
</dbReference>
<dbReference type="InterPro" id="IPR046952">
    <property type="entry name" value="GSHR/TRXR-like"/>
</dbReference>
<accession>A0AAW7XMG0</accession>
<proteinExistence type="inferred from homology"/>
<dbReference type="Proteomes" id="UP001169862">
    <property type="component" value="Unassembled WGS sequence"/>
</dbReference>
<organism evidence="7 8">
    <name type="scientific">Neptunomonas phycophila</name>
    <dbReference type="NCBI Taxonomy" id="1572645"/>
    <lineage>
        <taxon>Bacteria</taxon>
        <taxon>Pseudomonadati</taxon>
        <taxon>Pseudomonadota</taxon>
        <taxon>Gammaproteobacteria</taxon>
        <taxon>Oceanospirillales</taxon>
        <taxon>Oceanospirillaceae</taxon>
        <taxon>Neptunomonas</taxon>
    </lineage>
</organism>
<evidence type="ECO:0000256" key="3">
    <source>
        <dbReference type="ARBA" id="ARBA00023002"/>
    </source>
</evidence>
<feature type="non-terminal residue" evidence="7">
    <location>
        <position position="1"/>
    </location>
</feature>
<dbReference type="PRINTS" id="PR00368">
    <property type="entry name" value="FADPNR"/>
</dbReference>
<comment type="cofactor">
    <cofactor evidence="1">
        <name>FAD</name>
        <dbReference type="ChEBI" id="CHEBI:57692"/>
    </cofactor>
</comment>
<dbReference type="Gene3D" id="3.50.50.60">
    <property type="entry name" value="FAD/NAD(P)-binding domain"/>
    <property type="match status" value="2"/>
</dbReference>
<comment type="caution">
    <text evidence="7">The sequence shown here is derived from an EMBL/GenBank/DDBJ whole genome shotgun (WGS) entry which is preliminary data.</text>
</comment>